<proteinExistence type="predicted"/>
<evidence type="ECO:0000313" key="1">
    <source>
        <dbReference type="EMBL" id="PON87757.1"/>
    </source>
</evidence>
<reference evidence="2" key="1">
    <citation type="submission" date="2016-06" db="EMBL/GenBank/DDBJ databases">
        <title>Parallel loss of symbiosis genes in relatives of nitrogen-fixing non-legume Parasponia.</title>
        <authorList>
            <person name="Van Velzen R."/>
            <person name="Holmer R."/>
            <person name="Bu F."/>
            <person name="Rutten L."/>
            <person name="Van Zeijl A."/>
            <person name="Liu W."/>
            <person name="Santuari L."/>
            <person name="Cao Q."/>
            <person name="Sharma T."/>
            <person name="Shen D."/>
            <person name="Roswanjaya Y."/>
            <person name="Wardhani T."/>
            <person name="Kalhor M.S."/>
            <person name="Jansen J."/>
            <person name="Van den Hoogen J."/>
            <person name="Gungor B."/>
            <person name="Hartog M."/>
            <person name="Hontelez J."/>
            <person name="Verver J."/>
            <person name="Yang W.-C."/>
            <person name="Schijlen E."/>
            <person name="Repin R."/>
            <person name="Schilthuizen M."/>
            <person name="Schranz E."/>
            <person name="Heidstra R."/>
            <person name="Miyata K."/>
            <person name="Fedorova E."/>
            <person name="Kohlen W."/>
            <person name="Bisseling T."/>
            <person name="Smit S."/>
            <person name="Geurts R."/>
        </authorList>
    </citation>
    <scope>NUCLEOTIDE SEQUENCE [LARGE SCALE GENOMIC DNA]</scope>
    <source>
        <strain evidence="2">cv. RG33-2</strain>
    </source>
</reference>
<comment type="caution">
    <text evidence="1">The sequence shown here is derived from an EMBL/GenBank/DDBJ whole genome shotgun (WGS) entry which is preliminary data.</text>
</comment>
<dbReference type="InParanoid" id="A0A2P5EQD5"/>
<evidence type="ECO:0000313" key="2">
    <source>
        <dbReference type="Proteomes" id="UP000237000"/>
    </source>
</evidence>
<dbReference type="AlphaFoldDB" id="A0A2P5EQD5"/>
<dbReference type="Proteomes" id="UP000237000">
    <property type="component" value="Unassembled WGS sequence"/>
</dbReference>
<name>A0A2P5EQD5_TREOI</name>
<sequence length="81" mass="9027">MLCRQCWRHRLDVSWLRLARCSGRRWTCGGWACVCAGSCGGKLSTFHLSPKSIYTNGDAEADQAVETPRCQTLVDLIDVLP</sequence>
<accession>A0A2P5EQD5</accession>
<organism evidence="1 2">
    <name type="scientific">Trema orientale</name>
    <name type="common">Charcoal tree</name>
    <name type="synonym">Celtis orientalis</name>
    <dbReference type="NCBI Taxonomy" id="63057"/>
    <lineage>
        <taxon>Eukaryota</taxon>
        <taxon>Viridiplantae</taxon>
        <taxon>Streptophyta</taxon>
        <taxon>Embryophyta</taxon>
        <taxon>Tracheophyta</taxon>
        <taxon>Spermatophyta</taxon>
        <taxon>Magnoliopsida</taxon>
        <taxon>eudicotyledons</taxon>
        <taxon>Gunneridae</taxon>
        <taxon>Pentapetalae</taxon>
        <taxon>rosids</taxon>
        <taxon>fabids</taxon>
        <taxon>Rosales</taxon>
        <taxon>Cannabaceae</taxon>
        <taxon>Trema</taxon>
    </lineage>
</organism>
<dbReference type="EMBL" id="JXTC01000113">
    <property type="protein sequence ID" value="PON87757.1"/>
    <property type="molecule type" value="Genomic_DNA"/>
</dbReference>
<dbReference type="OrthoDB" id="10481593at2759"/>
<keyword evidence="2" id="KW-1185">Reference proteome</keyword>
<gene>
    <name evidence="1" type="ORF">TorRG33x02_164520</name>
</gene>
<protein>
    <submittedName>
        <fullName evidence="1">Uncharacterized protein</fullName>
    </submittedName>
</protein>